<dbReference type="Proteomes" id="UP001558713">
    <property type="component" value="Unassembled WGS sequence"/>
</dbReference>
<proteinExistence type="predicted"/>
<comment type="caution">
    <text evidence="2">The sequence shown here is derived from an EMBL/GenBank/DDBJ whole genome shotgun (WGS) entry which is preliminary data.</text>
</comment>
<protein>
    <submittedName>
        <fullName evidence="2">F-box protein</fullName>
    </submittedName>
</protein>
<dbReference type="InterPro" id="IPR001810">
    <property type="entry name" value="F-box_dom"/>
</dbReference>
<feature type="domain" description="F-box" evidence="1">
    <location>
        <begin position="17"/>
        <end position="49"/>
    </location>
</feature>
<organism evidence="2 3">
    <name type="scientific">Cardamine amara subsp. amara</name>
    <dbReference type="NCBI Taxonomy" id="228776"/>
    <lineage>
        <taxon>Eukaryota</taxon>
        <taxon>Viridiplantae</taxon>
        <taxon>Streptophyta</taxon>
        <taxon>Embryophyta</taxon>
        <taxon>Tracheophyta</taxon>
        <taxon>Spermatophyta</taxon>
        <taxon>Magnoliopsida</taxon>
        <taxon>eudicotyledons</taxon>
        <taxon>Gunneridae</taxon>
        <taxon>Pentapetalae</taxon>
        <taxon>rosids</taxon>
        <taxon>malvids</taxon>
        <taxon>Brassicales</taxon>
        <taxon>Brassicaceae</taxon>
        <taxon>Cardamineae</taxon>
        <taxon>Cardamine</taxon>
    </lineage>
</organism>
<sequence>MDQNQREEKMKSRDIDWSEICNDALRLILERLSIADFHRARTACSNWCFLGGSYGYPKNGYPETANPDIDIKFLDPSKKILNQISGSDFFFFKVR</sequence>
<evidence type="ECO:0000313" key="2">
    <source>
        <dbReference type="EMBL" id="KAL1206137.1"/>
    </source>
</evidence>
<name>A0ABD1AH74_CARAN</name>
<dbReference type="AlphaFoldDB" id="A0ABD1AH74"/>
<gene>
    <name evidence="2" type="ORF">V5N11_020362</name>
</gene>
<evidence type="ECO:0000313" key="3">
    <source>
        <dbReference type="Proteomes" id="UP001558713"/>
    </source>
</evidence>
<accession>A0ABD1AH74</accession>
<dbReference type="EMBL" id="JBANAX010000507">
    <property type="protein sequence ID" value="KAL1206137.1"/>
    <property type="molecule type" value="Genomic_DNA"/>
</dbReference>
<reference evidence="2 3" key="1">
    <citation type="submission" date="2024-04" db="EMBL/GenBank/DDBJ databases">
        <title>Genome assembly C_amara_ONT_v2.</title>
        <authorList>
            <person name="Yant L."/>
            <person name="Moore C."/>
            <person name="Slenker M."/>
        </authorList>
    </citation>
    <scope>NUCLEOTIDE SEQUENCE [LARGE SCALE GENOMIC DNA]</scope>
    <source>
        <tissue evidence="2">Leaf</tissue>
    </source>
</reference>
<keyword evidence="3" id="KW-1185">Reference proteome</keyword>
<dbReference type="Pfam" id="PF00646">
    <property type="entry name" value="F-box"/>
    <property type="match status" value="1"/>
</dbReference>
<evidence type="ECO:0000259" key="1">
    <source>
        <dbReference type="Pfam" id="PF00646"/>
    </source>
</evidence>